<dbReference type="AlphaFoldDB" id="E1ZR81"/>
<protein>
    <recommendedName>
        <fullName evidence="2">NADH:ubiquinone reductase (non-electrogenic)</fullName>
        <ecNumber evidence="2">1.6.5.9</ecNumber>
    </recommendedName>
</protein>
<dbReference type="KEGG" id="cvr:CHLNCDRAFT_59165"/>
<dbReference type="eggNOG" id="KOG2495">
    <property type="taxonomic scope" value="Eukaryota"/>
</dbReference>
<dbReference type="InterPro" id="IPR045024">
    <property type="entry name" value="NDH-2"/>
</dbReference>
<dbReference type="Gene3D" id="3.50.50.100">
    <property type="match status" value="2"/>
</dbReference>
<dbReference type="SUPFAM" id="SSF51905">
    <property type="entry name" value="FAD/NAD(P)-binding domain"/>
    <property type="match status" value="1"/>
</dbReference>
<reference evidence="9 10" key="1">
    <citation type="journal article" date="2010" name="Plant Cell">
        <title>The Chlorella variabilis NC64A genome reveals adaptation to photosymbiosis, coevolution with viruses, and cryptic sex.</title>
        <authorList>
            <person name="Blanc G."/>
            <person name="Duncan G."/>
            <person name="Agarkova I."/>
            <person name="Borodovsky M."/>
            <person name="Gurnon J."/>
            <person name="Kuo A."/>
            <person name="Lindquist E."/>
            <person name="Lucas S."/>
            <person name="Pangilinan J."/>
            <person name="Polle J."/>
            <person name="Salamov A."/>
            <person name="Terry A."/>
            <person name="Yamada T."/>
            <person name="Dunigan D.D."/>
            <person name="Grigoriev I.V."/>
            <person name="Claverie J.M."/>
            <person name="Van Etten J.L."/>
        </authorList>
    </citation>
    <scope>NUCLEOTIDE SEQUENCE [LARGE SCALE GENOMIC DNA]</scope>
    <source>
        <strain evidence="9 10">NC64A</strain>
    </source>
</reference>
<dbReference type="EMBL" id="GL433861">
    <property type="protein sequence ID" value="EFN51687.1"/>
    <property type="molecule type" value="Genomic_DNA"/>
</dbReference>
<comment type="similarity">
    <text evidence="1">Belongs to the NADH dehydrogenase family.</text>
</comment>
<evidence type="ECO:0000256" key="5">
    <source>
        <dbReference type="ARBA" id="ARBA00023002"/>
    </source>
</evidence>
<dbReference type="PANTHER" id="PTHR43706:SF47">
    <property type="entry name" value="EXTERNAL NADH-UBIQUINONE OXIDOREDUCTASE 1, MITOCHONDRIAL-RELATED"/>
    <property type="match status" value="1"/>
</dbReference>
<evidence type="ECO:0000313" key="10">
    <source>
        <dbReference type="Proteomes" id="UP000008141"/>
    </source>
</evidence>
<dbReference type="PANTHER" id="PTHR43706">
    <property type="entry name" value="NADH DEHYDROGENASE"/>
    <property type="match status" value="1"/>
</dbReference>
<dbReference type="Proteomes" id="UP000008141">
    <property type="component" value="Unassembled WGS sequence"/>
</dbReference>
<comment type="catalytic activity">
    <reaction evidence="8">
        <text>a ubiquinone + NADH + H(+) = a ubiquinol + NAD(+)</text>
        <dbReference type="Rhea" id="RHEA:23152"/>
        <dbReference type="Rhea" id="RHEA-COMP:9565"/>
        <dbReference type="Rhea" id="RHEA-COMP:9566"/>
        <dbReference type="ChEBI" id="CHEBI:15378"/>
        <dbReference type="ChEBI" id="CHEBI:16389"/>
        <dbReference type="ChEBI" id="CHEBI:17976"/>
        <dbReference type="ChEBI" id="CHEBI:57540"/>
        <dbReference type="ChEBI" id="CHEBI:57945"/>
    </reaction>
</comment>
<keyword evidence="5" id="KW-0560">Oxidoreductase</keyword>
<evidence type="ECO:0000256" key="2">
    <source>
        <dbReference type="ARBA" id="ARBA00012637"/>
    </source>
</evidence>
<dbReference type="OrthoDB" id="3244603at2759"/>
<evidence type="ECO:0000256" key="7">
    <source>
        <dbReference type="ARBA" id="ARBA00047599"/>
    </source>
</evidence>
<dbReference type="GO" id="GO:0050136">
    <property type="term" value="F:NADH dehydrogenase (quinone) (non-electrogenic) activity"/>
    <property type="evidence" value="ECO:0007669"/>
    <property type="project" value="UniProtKB-EC"/>
</dbReference>
<dbReference type="GeneID" id="17351133"/>
<evidence type="ECO:0000256" key="1">
    <source>
        <dbReference type="ARBA" id="ARBA00005272"/>
    </source>
</evidence>
<keyword evidence="4" id="KW-0274">FAD</keyword>
<keyword evidence="10" id="KW-1185">Reference proteome</keyword>
<dbReference type="EC" id="1.6.5.9" evidence="2"/>
<dbReference type="GO" id="GO:0005739">
    <property type="term" value="C:mitochondrion"/>
    <property type="evidence" value="ECO:0007669"/>
    <property type="project" value="TreeGrafter"/>
</dbReference>
<name>E1ZR81_CHLVA</name>
<keyword evidence="6" id="KW-0520">NAD</keyword>
<evidence type="ECO:0000256" key="8">
    <source>
        <dbReference type="ARBA" id="ARBA00049010"/>
    </source>
</evidence>
<dbReference type="InParanoid" id="E1ZR81"/>
<evidence type="ECO:0000256" key="3">
    <source>
        <dbReference type="ARBA" id="ARBA00022630"/>
    </source>
</evidence>
<gene>
    <name evidence="9" type="ORF">CHLNCDRAFT_59165</name>
</gene>
<proteinExistence type="inferred from homology"/>
<sequence length="391" mass="42542">MAALTSQRLQHCRQGGLVAARPPRLVAAPRRLPRAARKHQLQCNAVAEVEAPSSQQSGAKAAAGLPAYDKSASGGSGKPRIVVLGTGWASMSFVRAFDEAMRDKYELIMVSPRNYFVYTPLLPAMCAGTVEERSIVESVRAVLGGKGKFFEAQCTDILPQEKAIVACFPEDAGFPEACFKISYDYLVLGVGTHFRSAVTDEWLRVKGSNGTMFALGDAATIEQNKAVEKASELFDKYAATHSDGRLTLEELQQLMREASQEFPHLREHATFLDGKVGSQRFGGLVFNAFLQANQTMSTMYKGVGLVDPQSTLSREQFSELLTRIDSSLRALPATAQVARQQGEYLAEAFKLADGDLEELPRAAPGFKYFHKGSMAYVGGGRGWQLQASTAK</sequence>
<dbReference type="RefSeq" id="XP_005843789.1">
    <property type="nucleotide sequence ID" value="XM_005843727.1"/>
</dbReference>
<dbReference type="InterPro" id="IPR036188">
    <property type="entry name" value="FAD/NAD-bd_sf"/>
</dbReference>
<comment type="catalytic activity">
    <reaction evidence="7">
        <text>a quinone + NADH + H(+) = a quinol + NAD(+)</text>
        <dbReference type="Rhea" id="RHEA:46160"/>
        <dbReference type="ChEBI" id="CHEBI:15378"/>
        <dbReference type="ChEBI" id="CHEBI:24646"/>
        <dbReference type="ChEBI" id="CHEBI:57540"/>
        <dbReference type="ChEBI" id="CHEBI:57945"/>
        <dbReference type="ChEBI" id="CHEBI:132124"/>
        <dbReference type="EC" id="1.6.5.9"/>
    </reaction>
</comment>
<evidence type="ECO:0000256" key="6">
    <source>
        <dbReference type="ARBA" id="ARBA00023027"/>
    </source>
</evidence>
<evidence type="ECO:0000256" key="4">
    <source>
        <dbReference type="ARBA" id="ARBA00022827"/>
    </source>
</evidence>
<accession>E1ZR81</accession>
<organism evidence="10">
    <name type="scientific">Chlorella variabilis</name>
    <name type="common">Green alga</name>
    <dbReference type="NCBI Taxonomy" id="554065"/>
    <lineage>
        <taxon>Eukaryota</taxon>
        <taxon>Viridiplantae</taxon>
        <taxon>Chlorophyta</taxon>
        <taxon>core chlorophytes</taxon>
        <taxon>Trebouxiophyceae</taxon>
        <taxon>Chlorellales</taxon>
        <taxon>Chlorellaceae</taxon>
        <taxon>Chlorella clade</taxon>
        <taxon>Chlorella</taxon>
    </lineage>
</organism>
<dbReference type="STRING" id="554065.E1ZR81"/>
<evidence type="ECO:0000313" key="9">
    <source>
        <dbReference type="EMBL" id="EFN51687.1"/>
    </source>
</evidence>
<keyword evidence="3" id="KW-0285">Flavoprotein</keyword>